<dbReference type="RefSeq" id="WP_091117141.1">
    <property type="nucleotide sequence ID" value="NZ_BKAF01000038.1"/>
</dbReference>
<dbReference type="GO" id="GO:0005886">
    <property type="term" value="C:plasma membrane"/>
    <property type="evidence" value="ECO:0007669"/>
    <property type="project" value="TreeGrafter"/>
</dbReference>
<dbReference type="InterPro" id="IPR006135">
    <property type="entry name" value="T3SS_substrate_exporter"/>
</dbReference>
<dbReference type="Pfam" id="PF01312">
    <property type="entry name" value="Bac_export_2"/>
    <property type="match status" value="1"/>
</dbReference>
<accession>A0A1I3Q732</accession>
<reference evidence="3 4" key="1">
    <citation type="submission" date="2016-10" db="EMBL/GenBank/DDBJ databases">
        <authorList>
            <person name="de Groot N.N."/>
        </authorList>
    </citation>
    <scope>NUCLEOTIDE SEQUENCE [LARGE SCALE GENOMIC DNA]</scope>
    <source>
        <strain evidence="3 4">CGMCC 1.11156</strain>
    </source>
</reference>
<name>A0A1I3Q732_9ACTN</name>
<dbReference type="Gene3D" id="3.40.1690.10">
    <property type="entry name" value="secretion proteins EscU"/>
    <property type="match status" value="1"/>
</dbReference>
<sequence>MSSGDEKTEKPTAKKRKESRKEGQVPRTQELGAWAAMLLAGLAMPAMMSREFDAIKGLMIDSLRTIEDPTASEALQLLGQGSAHAFKALVLLGAAVMVVGVSSALAQGGFFLATKTVQPKWSKLDPIKGAKRIFGIQALWEGAKMLLKCALVAVLVKGAITSMMPLIGGMVPIDFMLRQTGAEALSLIRNVAVAGLVMAGADYAMNRRRIGKQTRMTKEEVKQEHKQQEGDPMLKGAIRSRQLAMARSRMMADVLSADVVLVNPTHVAVALRYDAEAGAPTVVARGAGTIAARIRELAGEHDVPLVQDVPLARALYSSTQVGQEIPAELFSAVAQVLAFVISRRNTGRVGGTHRSPRHETDLEPVPVAGRRRIPSGPVLATR</sequence>
<feature type="transmembrane region" description="Helical" evidence="2">
    <location>
        <begin position="187"/>
        <end position="205"/>
    </location>
</feature>
<keyword evidence="4" id="KW-1185">Reference proteome</keyword>
<dbReference type="OrthoDB" id="9807950at2"/>
<protein>
    <submittedName>
        <fullName evidence="3">Flagellar biosynthetic protein FlhB</fullName>
    </submittedName>
</protein>
<keyword evidence="2" id="KW-0472">Membrane</keyword>
<feature type="compositionally biased region" description="Basic and acidic residues" evidence="1">
    <location>
        <begin position="1"/>
        <end position="12"/>
    </location>
</feature>
<evidence type="ECO:0000313" key="4">
    <source>
        <dbReference type="Proteomes" id="UP000198649"/>
    </source>
</evidence>
<dbReference type="AlphaFoldDB" id="A0A1I3Q732"/>
<feature type="transmembrane region" description="Helical" evidence="2">
    <location>
        <begin position="145"/>
        <end position="167"/>
    </location>
</feature>
<evidence type="ECO:0000313" key="3">
    <source>
        <dbReference type="EMBL" id="SFJ29469.1"/>
    </source>
</evidence>
<feature type="transmembrane region" description="Helical" evidence="2">
    <location>
        <begin position="31"/>
        <end position="48"/>
    </location>
</feature>
<keyword evidence="2" id="KW-0812">Transmembrane</keyword>
<keyword evidence="3" id="KW-0969">Cilium</keyword>
<proteinExistence type="predicted"/>
<dbReference type="STRING" id="1005945.SAMN05216561_12359"/>
<gene>
    <name evidence="3" type="ORF">SAMN05216561_12359</name>
</gene>
<feature type="transmembrane region" description="Helical" evidence="2">
    <location>
        <begin position="88"/>
        <end position="113"/>
    </location>
</feature>
<dbReference type="GO" id="GO:0009306">
    <property type="term" value="P:protein secretion"/>
    <property type="evidence" value="ECO:0007669"/>
    <property type="project" value="InterPro"/>
</dbReference>
<dbReference type="InterPro" id="IPR029025">
    <property type="entry name" value="T3SS_substrate_exporter_C"/>
</dbReference>
<keyword evidence="3" id="KW-0966">Cell projection</keyword>
<dbReference type="PANTHER" id="PTHR30531">
    <property type="entry name" value="FLAGELLAR BIOSYNTHETIC PROTEIN FLHB"/>
    <property type="match status" value="1"/>
</dbReference>
<keyword evidence="2" id="KW-1133">Transmembrane helix</keyword>
<evidence type="ECO:0000256" key="1">
    <source>
        <dbReference type="SAM" id="MobiDB-lite"/>
    </source>
</evidence>
<feature type="region of interest" description="Disordered" evidence="1">
    <location>
        <begin position="1"/>
        <end position="26"/>
    </location>
</feature>
<dbReference type="SUPFAM" id="SSF160544">
    <property type="entry name" value="EscU C-terminal domain-like"/>
    <property type="match status" value="1"/>
</dbReference>
<evidence type="ECO:0000256" key="2">
    <source>
        <dbReference type="SAM" id="Phobius"/>
    </source>
</evidence>
<organism evidence="3 4">
    <name type="scientific">Nocardioides psychrotolerans</name>
    <dbReference type="NCBI Taxonomy" id="1005945"/>
    <lineage>
        <taxon>Bacteria</taxon>
        <taxon>Bacillati</taxon>
        <taxon>Actinomycetota</taxon>
        <taxon>Actinomycetes</taxon>
        <taxon>Propionibacteriales</taxon>
        <taxon>Nocardioidaceae</taxon>
        <taxon>Nocardioides</taxon>
    </lineage>
</organism>
<dbReference type="PRINTS" id="PR00950">
    <property type="entry name" value="TYPE3IMSPROT"/>
</dbReference>
<keyword evidence="3" id="KW-0282">Flagellum</keyword>
<dbReference type="Proteomes" id="UP000198649">
    <property type="component" value="Unassembled WGS sequence"/>
</dbReference>
<dbReference type="EMBL" id="FOQG01000023">
    <property type="protein sequence ID" value="SFJ29469.1"/>
    <property type="molecule type" value="Genomic_DNA"/>
</dbReference>
<dbReference type="PANTHER" id="PTHR30531:SF12">
    <property type="entry name" value="FLAGELLAR BIOSYNTHETIC PROTEIN FLHB"/>
    <property type="match status" value="1"/>
</dbReference>